<dbReference type="CDD" id="cd02440">
    <property type="entry name" value="AdoMet_MTases"/>
    <property type="match status" value="1"/>
</dbReference>
<dbReference type="InterPro" id="IPR029063">
    <property type="entry name" value="SAM-dependent_MTases_sf"/>
</dbReference>
<feature type="domain" description="Methyltransferase type 11" evidence="1">
    <location>
        <begin position="58"/>
        <end position="109"/>
    </location>
</feature>
<dbReference type="Gene3D" id="3.40.50.150">
    <property type="entry name" value="Vaccinia Virus protein VP39"/>
    <property type="match status" value="1"/>
</dbReference>
<evidence type="ECO:0000259" key="1">
    <source>
        <dbReference type="Pfam" id="PF08241"/>
    </source>
</evidence>
<organism evidence="2">
    <name type="scientific">viral metagenome</name>
    <dbReference type="NCBI Taxonomy" id="1070528"/>
    <lineage>
        <taxon>unclassified sequences</taxon>
        <taxon>metagenomes</taxon>
        <taxon>organismal metagenomes</taxon>
    </lineage>
</organism>
<dbReference type="AlphaFoldDB" id="A0A6C0DY53"/>
<dbReference type="InterPro" id="IPR013216">
    <property type="entry name" value="Methyltransf_11"/>
</dbReference>
<accession>A0A6C0DY53</accession>
<proteinExistence type="predicted"/>
<name>A0A6C0DY53_9ZZZZ</name>
<reference evidence="2" key="1">
    <citation type="journal article" date="2020" name="Nature">
        <title>Giant virus diversity and host interactions through global metagenomics.</title>
        <authorList>
            <person name="Schulz F."/>
            <person name="Roux S."/>
            <person name="Paez-Espino D."/>
            <person name="Jungbluth S."/>
            <person name="Walsh D.A."/>
            <person name="Denef V.J."/>
            <person name="McMahon K.D."/>
            <person name="Konstantinidis K.T."/>
            <person name="Eloe-Fadrosh E.A."/>
            <person name="Kyrpides N.C."/>
            <person name="Woyke T."/>
        </authorList>
    </citation>
    <scope>NUCLEOTIDE SEQUENCE</scope>
    <source>
        <strain evidence="2">GVMAG-M-3300023174-60</strain>
    </source>
</reference>
<protein>
    <recommendedName>
        <fullName evidence="1">Methyltransferase type 11 domain-containing protein</fullName>
    </recommendedName>
</protein>
<dbReference type="SUPFAM" id="SSF53335">
    <property type="entry name" value="S-adenosyl-L-methionine-dependent methyltransferases"/>
    <property type="match status" value="1"/>
</dbReference>
<sequence length="214" mass="24384">MHDTAMMSGALFGKVYGKEGMKVLDVGGLDVNGSLRKPFELLLKIKYTSLDIEEHPSVDVVMKPGDVFPFPDESFDLIVSTSCFEHDPCFWMTFREMGRIIKKGGYIYVNAPSNGPYHEHPGDNWRFYSDAGQALAYWSGKTLDGKSYPVKVEETFHILPPPGGFWIDFVSVWKRVDEKEENIRLSNEFKMKYGPLRKALTEANLRTQGIIYVQ</sequence>
<evidence type="ECO:0000313" key="2">
    <source>
        <dbReference type="EMBL" id="QHT20105.1"/>
    </source>
</evidence>
<dbReference type="Pfam" id="PF08241">
    <property type="entry name" value="Methyltransf_11"/>
    <property type="match status" value="1"/>
</dbReference>
<dbReference type="EMBL" id="MN739677">
    <property type="protein sequence ID" value="QHT20105.1"/>
    <property type="molecule type" value="Genomic_DNA"/>
</dbReference>